<evidence type="ECO:0000256" key="1">
    <source>
        <dbReference type="SAM" id="Phobius"/>
    </source>
</evidence>
<dbReference type="AlphaFoldDB" id="A0A258CQR3"/>
<comment type="caution">
    <text evidence="2">The sequence shown here is derived from an EMBL/GenBank/DDBJ whole genome shotgun (WGS) entry which is preliminary data.</text>
</comment>
<evidence type="ECO:0000313" key="3">
    <source>
        <dbReference type="Proteomes" id="UP000215616"/>
    </source>
</evidence>
<organism evidence="2 3">
    <name type="scientific">Caulobacter vibrioides</name>
    <name type="common">Caulobacter crescentus</name>
    <dbReference type="NCBI Taxonomy" id="155892"/>
    <lineage>
        <taxon>Bacteria</taxon>
        <taxon>Pseudomonadati</taxon>
        <taxon>Pseudomonadota</taxon>
        <taxon>Alphaproteobacteria</taxon>
        <taxon>Caulobacterales</taxon>
        <taxon>Caulobacteraceae</taxon>
        <taxon>Caulobacter</taxon>
    </lineage>
</organism>
<name>A0A258CQR3_CAUVI</name>
<feature type="transmembrane region" description="Helical" evidence="1">
    <location>
        <begin position="49"/>
        <end position="67"/>
    </location>
</feature>
<feature type="non-terminal residue" evidence="2">
    <location>
        <position position="1"/>
    </location>
</feature>
<dbReference type="Proteomes" id="UP000215616">
    <property type="component" value="Unassembled WGS sequence"/>
</dbReference>
<keyword evidence="1" id="KW-0812">Transmembrane</keyword>
<feature type="transmembrane region" description="Helical" evidence="1">
    <location>
        <begin position="15"/>
        <end position="37"/>
    </location>
</feature>
<keyword evidence="1" id="KW-0472">Membrane</keyword>
<gene>
    <name evidence="2" type="ORF">B7Z12_20825</name>
</gene>
<evidence type="ECO:0000313" key="2">
    <source>
        <dbReference type="EMBL" id="OYW97880.1"/>
    </source>
</evidence>
<keyword evidence="1" id="KW-1133">Transmembrane helix</keyword>
<sequence>HGVGLVLVGWRYRTFVPLFLALTALERGLMALDGWLLKGANAAHHPPQHYGSVLVFVLCLVLLAMSLRNTRTAN</sequence>
<dbReference type="EMBL" id="NCDQ01000581">
    <property type="protein sequence ID" value="OYW97880.1"/>
    <property type="molecule type" value="Genomic_DNA"/>
</dbReference>
<accession>A0A258CQR3</accession>
<reference evidence="2 3" key="1">
    <citation type="submission" date="2017-03" db="EMBL/GenBank/DDBJ databases">
        <title>Lifting the veil on microbial sulfur biogeochemistry in mining wastewaters.</title>
        <authorList>
            <person name="Kantor R.S."/>
            <person name="Colenbrander Nelson T."/>
            <person name="Marshall S."/>
            <person name="Bennett D."/>
            <person name="Apte S."/>
            <person name="Camacho D."/>
            <person name="Thomas B.C."/>
            <person name="Warren L.A."/>
            <person name="Banfield J.F."/>
        </authorList>
    </citation>
    <scope>NUCLEOTIDE SEQUENCE [LARGE SCALE GENOMIC DNA]</scope>
    <source>
        <strain evidence="2">32-67-7</strain>
    </source>
</reference>
<proteinExistence type="predicted"/>
<protein>
    <submittedName>
        <fullName evidence="2">Uncharacterized protein</fullName>
    </submittedName>
</protein>